<dbReference type="STRING" id="1902579.BHV28_15480"/>
<proteinExistence type="inferred from homology"/>
<dbReference type="EMBL" id="CP017315">
    <property type="protein sequence ID" value="AQS42228.1"/>
    <property type="molecule type" value="Genomic_DNA"/>
</dbReference>
<dbReference type="GO" id="GO:0030288">
    <property type="term" value="C:outer membrane-bounded periplasmic space"/>
    <property type="evidence" value="ECO:0007669"/>
    <property type="project" value="TreeGrafter"/>
</dbReference>
<dbReference type="AlphaFoldDB" id="A0A1U9JWK3"/>
<dbReference type="GO" id="GO:0043190">
    <property type="term" value="C:ATP-binding cassette (ABC) transporter complex"/>
    <property type="evidence" value="ECO:0007669"/>
    <property type="project" value="InterPro"/>
</dbReference>
<dbReference type="KEGG" id="thd:BHV28_15480"/>
<dbReference type="Gene3D" id="3.10.105.10">
    <property type="entry name" value="Dipeptide-binding Protein, Domain 3"/>
    <property type="match status" value="1"/>
</dbReference>
<evidence type="ECO:0000313" key="7">
    <source>
        <dbReference type="Proteomes" id="UP000188912"/>
    </source>
</evidence>
<dbReference type="Pfam" id="PF00496">
    <property type="entry name" value="SBP_bac_5"/>
    <property type="match status" value="1"/>
</dbReference>
<name>A0A1U9JWK3_9HYPH</name>
<organism evidence="6 7">
    <name type="scientific">Candidatus Tokpelaia hoelldobleri</name>
    <dbReference type="NCBI Taxonomy" id="1902579"/>
    <lineage>
        <taxon>Bacteria</taxon>
        <taxon>Pseudomonadati</taxon>
        <taxon>Pseudomonadota</taxon>
        <taxon>Alphaproteobacteria</taxon>
        <taxon>Hyphomicrobiales</taxon>
        <taxon>Candidatus Tokpelaia</taxon>
    </lineage>
</organism>
<dbReference type="Gene3D" id="3.90.76.10">
    <property type="entry name" value="Dipeptide-binding Protein, Domain 1"/>
    <property type="match status" value="1"/>
</dbReference>
<evidence type="ECO:0000256" key="3">
    <source>
        <dbReference type="ARBA" id="ARBA00022729"/>
    </source>
</evidence>
<feature type="domain" description="Solute-binding protein family 5" evidence="5">
    <location>
        <begin position="73"/>
        <end position="453"/>
    </location>
</feature>
<gene>
    <name evidence="6" type="ORF">BHV28_15480</name>
</gene>
<feature type="chain" id="PRO_5012323932" evidence="4">
    <location>
        <begin position="28"/>
        <end position="535"/>
    </location>
</feature>
<evidence type="ECO:0000259" key="5">
    <source>
        <dbReference type="Pfam" id="PF00496"/>
    </source>
</evidence>
<feature type="signal peptide" evidence="4">
    <location>
        <begin position="1"/>
        <end position="27"/>
    </location>
</feature>
<dbReference type="GO" id="GO:0042938">
    <property type="term" value="P:dipeptide transport"/>
    <property type="evidence" value="ECO:0007669"/>
    <property type="project" value="TreeGrafter"/>
</dbReference>
<comment type="similarity">
    <text evidence="2">Belongs to the bacterial solute-binding protein 5 family.</text>
</comment>
<sequence>MSMKTILKTAMLAASAFTAATATPAFAAKTLVYCSEASPSGFDPGLYTDGASYDASSRIVYSRLVGFEHGTTKIEPDLAESWDISKDGLTYTFHLRKGVKFQTTRWFTPTRDFNADDVLFTFDRMRDKNHPWHNYVTGASWQYYNSMNMPQIIKSIEKIDDYTVRFTLNYVEAPFIADLGMDFATIVSKEYADKLAAAGKREDFNSRPVGTGPFAFVAYQKDSMIRYKAHPDYYRGKQPLDNIVFAITVDNSVRAQRLRSGECHLMSYPAPTDISTLQADSKLKVMEQVGMNVGYMAYNTMQPPFDKAEVRHALNMAINKQPIVDAVFAGQGEVGENPLPPAIWGYNNAIKPDVYDPEKARAMLDKAGVKNLEMKIWAMPASRTYMPNARRTAEMMQADLAKIGVKASIVTMEWGEYLKRAANKNRDGAVIVGWMDDNGDPDNFLATLNNCAAVGTNNYANWCYKPYEDLIQQAKRVTDIGARTRLYEQAQVIFKEQAPWLVIAHGKTMVPMSRKVKNFYVDPHGVRFDDVDLED</sequence>
<keyword evidence="7" id="KW-1185">Reference proteome</keyword>
<dbReference type="InterPro" id="IPR023765">
    <property type="entry name" value="SBP_5_CS"/>
</dbReference>
<dbReference type="GO" id="GO:1904680">
    <property type="term" value="F:peptide transmembrane transporter activity"/>
    <property type="evidence" value="ECO:0007669"/>
    <property type="project" value="TreeGrafter"/>
</dbReference>
<evidence type="ECO:0000313" key="6">
    <source>
        <dbReference type="EMBL" id="AQS42228.1"/>
    </source>
</evidence>
<evidence type="ECO:0000256" key="2">
    <source>
        <dbReference type="ARBA" id="ARBA00005695"/>
    </source>
</evidence>
<keyword evidence="3 4" id="KW-0732">Signal</keyword>
<dbReference type="InterPro" id="IPR000914">
    <property type="entry name" value="SBP_5_dom"/>
</dbReference>
<dbReference type="PANTHER" id="PTHR30290:SF38">
    <property type="entry name" value="D,D-DIPEPTIDE-BINDING PERIPLASMIC PROTEIN DDPA-RELATED"/>
    <property type="match status" value="1"/>
</dbReference>
<dbReference type="InterPro" id="IPR039424">
    <property type="entry name" value="SBP_5"/>
</dbReference>
<dbReference type="CDD" id="cd08493">
    <property type="entry name" value="PBP2_DppA_like"/>
    <property type="match status" value="1"/>
</dbReference>
<dbReference type="PROSITE" id="PS01040">
    <property type="entry name" value="SBP_BACTERIAL_5"/>
    <property type="match status" value="1"/>
</dbReference>
<dbReference type="PIRSF" id="PIRSF002741">
    <property type="entry name" value="MppA"/>
    <property type="match status" value="1"/>
</dbReference>
<dbReference type="SUPFAM" id="SSF53850">
    <property type="entry name" value="Periplasmic binding protein-like II"/>
    <property type="match status" value="1"/>
</dbReference>
<dbReference type="Gene3D" id="3.40.190.10">
    <property type="entry name" value="Periplasmic binding protein-like II"/>
    <property type="match status" value="1"/>
</dbReference>
<protein>
    <submittedName>
        <fullName evidence="6">Extracellular solute-binding protein family 5(Precursor)</fullName>
    </submittedName>
</protein>
<reference evidence="6 7" key="1">
    <citation type="journal article" date="2010" name="Science">
        <title>Genomic comparison of the ants Camponotus floridanus and Harpegnathos saltator.</title>
        <authorList>
            <person name="Bonasio R."/>
            <person name="Zhang G."/>
            <person name="Ye C."/>
            <person name="Mutti N.S."/>
            <person name="Fang X."/>
            <person name="Qin N."/>
            <person name="Donahue G."/>
            <person name="Yang P."/>
            <person name="Li Q."/>
            <person name="Li C."/>
            <person name="Zhang P."/>
            <person name="Huang Z."/>
            <person name="Berger S.L."/>
            <person name="Reinberg D."/>
            <person name="Wang J."/>
            <person name="Liebig J."/>
        </authorList>
    </citation>
    <scope>NUCLEOTIDE SEQUENCE [LARGE SCALE GENOMIC DNA]</scope>
    <source>
        <strain evidence="6 7">Hsal</strain>
    </source>
</reference>
<dbReference type="PANTHER" id="PTHR30290">
    <property type="entry name" value="PERIPLASMIC BINDING COMPONENT OF ABC TRANSPORTER"/>
    <property type="match status" value="1"/>
</dbReference>
<comment type="subcellular location">
    <subcellularLocation>
        <location evidence="1">Periplasm</location>
    </subcellularLocation>
</comment>
<evidence type="ECO:0000256" key="1">
    <source>
        <dbReference type="ARBA" id="ARBA00004418"/>
    </source>
</evidence>
<dbReference type="InterPro" id="IPR030678">
    <property type="entry name" value="Peptide/Ni-bd"/>
</dbReference>
<reference evidence="6 7" key="2">
    <citation type="journal article" date="2016" name="Sci. Rep.">
        <title>The genome of Rhizobiales bacteria in predatory ants reveals urease gene functions but no genes for nitrogen fixation.</title>
        <authorList>
            <person name="Neuvonen M.M."/>
            <person name="Tamarit D."/>
            <person name="Naslund K."/>
            <person name="Liebig J."/>
            <person name="Feldhaar H."/>
            <person name="Moran N.A."/>
            <person name="Guy L."/>
            <person name="Andersson S.G."/>
        </authorList>
    </citation>
    <scope>NUCLEOTIDE SEQUENCE [LARGE SCALE GENOMIC DNA]</scope>
    <source>
        <strain evidence="6 7">Hsal</strain>
    </source>
</reference>
<accession>A0A1U9JWK3</accession>
<dbReference type="FunFam" id="3.40.190.10:FF:000036">
    <property type="entry name" value="Dipeptide ABC transporter, substrate-binding protein"/>
    <property type="match status" value="1"/>
</dbReference>
<dbReference type="Proteomes" id="UP000188912">
    <property type="component" value="Chromosome"/>
</dbReference>
<evidence type="ECO:0000256" key="4">
    <source>
        <dbReference type="SAM" id="SignalP"/>
    </source>
</evidence>